<evidence type="ECO:0000313" key="3">
    <source>
        <dbReference type="Proteomes" id="UP000288291"/>
    </source>
</evidence>
<proteinExistence type="predicted"/>
<dbReference type="AlphaFoldDB" id="A0A437SUX2"/>
<dbReference type="SUPFAM" id="SSF53254">
    <property type="entry name" value="Phosphoglycerate mutase-like"/>
    <property type="match status" value="1"/>
</dbReference>
<feature type="binding site" evidence="1">
    <location>
        <position position="31"/>
    </location>
    <ligand>
        <name>substrate</name>
    </ligand>
</feature>
<dbReference type="GO" id="GO:0016791">
    <property type="term" value="F:phosphatase activity"/>
    <property type="evidence" value="ECO:0007669"/>
    <property type="project" value="TreeGrafter"/>
</dbReference>
<dbReference type="CDD" id="cd07067">
    <property type="entry name" value="HP_PGM_like"/>
    <property type="match status" value="1"/>
</dbReference>
<evidence type="ECO:0000256" key="1">
    <source>
        <dbReference type="PIRSR" id="PIRSR613078-2"/>
    </source>
</evidence>
<organism evidence="2 3">
    <name type="scientific">Lactobacillus xujianguonis</name>
    <dbReference type="NCBI Taxonomy" id="2495899"/>
    <lineage>
        <taxon>Bacteria</taxon>
        <taxon>Bacillati</taxon>
        <taxon>Bacillota</taxon>
        <taxon>Bacilli</taxon>
        <taxon>Lactobacillales</taxon>
        <taxon>Lactobacillaceae</taxon>
        <taxon>Lactobacillus</taxon>
    </lineage>
</organism>
<gene>
    <name evidence="2" type="ORF">EJK17_05695</name>
</gene>
<name>A0A437SUX2_9LACO</name>
<keyword evidence="3" id="KW-1185">Reference proteome</keyword>
<reference evidence="2 3" key="1">
    <citation type="submission" date="2018-12" db="EMBL/GenBank/DDBJ databases">
        <authorList>
            <person name="Meng J."/>
        </authorList>
    </citation>
    <scope>NUCLEOTIDE SEQUENCE [LARGE SCALE GENOMIC DNA]</scope>
    <source>
        <strain evidence="2 3">HT111-2</strain>
    </source>
</reference>
<dbReference type="Proteomes" id="UP000288291">
    <property type="component" value="Unassembled WGS sequence"/>
</dbReference>
<dbReference type="PANTHER" id="PTHR48100:SF1">
    <property type="entry name" value="HISTIDINE PHOSPHATASE FAMILY PROTEIN-RELATED"/>
    <property type="match status" value="1"/>
</dbReference>
<dbReference type="PANTHER" id="PTHR48100">
    <property type="entry name" value="BROAD-SPECIFICITY PHOSPHATASE YOR283W-RELATED"/>
    <property type="match status" value="1"/>
</dbReference>
<dbReference type="InterPro" id="IPR029033">
    <property type="entry name" value="His_PPase_superfam"/>
</dbReference>
<dbReference type="InterPro" id="IPR013078">
    <property type="entry name" value="His_Pase_superF_clade-1"/>
</dbReference>
<dbReference type="GO" id="GO:0005737">
    <property type="term" value="C:cytoplasm"/>
    <property type="evidence" value="ECO:0007669"/>
    <property type="project" value="TreeGrafter"/>
</dbReference>
<dbReference type="EMBL" id="RXIA01000013">
    <property type="protein sequence ID" value="RVU70738.1"/>
    <property type="molecule type" value="Genomic_DNA"/>
</dbReference>
<protein>
    <submittedName>
        <fullName evidence="2">Histidine phosphatase family protein</fullName>
    </submittedName>
</protein>
<sequence>MTVAGVAGVEKVAPYLNEAQFDIVFASTLQRAYKTAKILTKGKKKIIKDSRLLELRMGTWKKDVEYADCFNQLGDVQSNYVKFADGAESFAEIKARCQSFLADLKQNHAGQTVLVAVHGILLRAMMSVIFDQEMNDITNLKNVGFIEVYFDEKYEFKPFLRNYNSTLPQYYGRKRI</sequence>
<comment type="caution">
    <text evidence="2">The sequence shown here is derived from an EMBL/GenBank/DDBJ whole genome shotgun (WGS) entry which is preliminary data.</text>
</comment>
<dbReference type="InterPro" id="IPR050275">
    <property type="entry name" value="PGM_Phosphatase"/>
</dbReference>
<dbReference type="Gene3D" id="3.40.50.1240">
    <property type="entry name" value="Phosphoglycerate mutase-like"/>
    <property type="match status" value="1"/>
</dbReference>
<evidence type="ECO:0000313" key="2">
    <source>
        <dbReference type="EMBL" id="RVU70738.1"/>
    </source>
</evidence>
<accession>A0A437SUX2</accession>
<dbReference type="Pfam" id="PF00300">
    <property type="entry name" value="His_Phos_1"/>
    <property type="match status" value="1"/>
</dbReference>